<evidence type="ECO:0000313" key="1">
    <source>
        <dbReference type="EMBL" id="AAS70289.1"/>
    </source>
</evidence>
<reference evidence="1 2" key="1">
    <citation type="journal article" date="2004" name="J. Bacteriol.">
        <title>Comparative genomics of two Leptospira interrogans serovars reveals novel insights into physiology and pathogenesis.</title>
        <authorList>
            <person name="Nascimento A.L."/>
            <person name="Ko A.I."/>
            <person name="Martins E.A."/>
            <person name="Monteiro-Vitorello C.B."/>
            <person name="Ho P.L."/>
            <person name="Haake D.A."/>
            <person name="Verjovski-Almeida S."/>
            <person name="Hartskeerl R.A."/>
            <person name="Marques M.V."/>
            <person name="Oliveira M.C."/>
            <person name="Menck C.F."/>
            <person name="Leite L.C."/>
            <person name="Carrer H."/>
            <person name="Coutinho L.L."/>
            <person name="Degrave W.M."/>
            <person name="Dellagostin O.A."/>
            <person name="El-Dorry H."/>
            <person name="Ferro E.S."/>
            <person name="Ferro M.I."/>
            <person name="Furlan L.R."/>
            <person name="Gamberini M."/>
            <person name="Giglioti E.A."/>
            <person name="Goes-Neto A."/>
            <person name="Goldman G.H."/>
            <person name="Goldman M.H."/>
            <person name="Harakava R."/>
            <person name="Jeronimo S.M."/>
            <person name="Junqueira-De-Azevedo I.L."/>
            <person name="Kimura E.T."/>
            <person name="Kuramae E.E."/>
            <person name="Lemos E.G."/>
            <person name="Lemos M.V."/>
            <person name="Marino C.L."/>
            <person name="Nunes L.R."/>
            <person name="De Oliveira R.C."/>
            <person name="Pereira G.G."/>
            <person name="Reis M.S."/>
            <person name="Schriefer A."/>
            <person name="Siqueira W.J."/>
            <person name="Sommer P."/>
            <person name="Tsai S.M."/>
            <person name="Simpson A.J."/>
            <person name="Ferro J.A."/>
            <person name="Camargo L.E."/>
            <person name="Kitajima J.P."/>
            <person name="Setubal J.C."/>
            <person name="Van Sluys M.A."/>
        </authorList>
    </citation>
    <scope>NUCLEOTIDE SEQUENCE [LARGE SCALE GENOMIC DNA]</scope>
    <source>
        <strain evidence="1 2">Fiocruz L1-130</strain>
    </source>
</reference>
<dbReference type="Proteomes" id="UP000007037">
    <property type="component" value="Chromosome I"/>
</dbReference>
<proteinExistence type="predicted"/>
<dbReference type="EMBL" id="AE016823">
    <property type="protein sequence ID" value="AAS70289.1"/>
    <property type="molecule type" value="Genomic_DNA"/>
</dbReference>
<dbReference type="KEGG" id="lic:LIC_11700"/>
<organism evidence="1 2">
    <name type="scientific">Leptospira interrogans serogroup Icterohaemorrhagiae serovar copenhageni (strain Fiocruz L1-130)</name>
    <dbReference type="NCBI Taxonomy" id="267671"/>
    <lineage>
        <taxon>Bacteria</taxon>
        <taxon>Pseudomonadati</taxon>
        <taxon>Spirochaetota</taxon>
        <taxon>Spirochaetia</taxon>
        <taxon>Leptospirales</taxon>
        <taxon>Leptospiraceae</taxon>
        <taxon>Leptospira</taxon>
    </lineage>
</organism>
<gene>
    <name evidence="1" type="ordered locus">LIC_11700</name>
</gene>
<dbReference type="HOGENOM" id="CLU_3044920_0_0_12"/>
<name>Q72RP4_LEPIC</name>
<evidence type="ECO:0000313" key="2">
    <source>
        <dbReference type="Proteomes" id="UP000007037"/>
    </source>
</evidence>
<sequence>MFYLSELRRFPMKNVSPALEIFGWGLGGGKKIGQVSLYYKILIFSRRIFKAYFVGTTTIPFLGSA</sequence>
<dbReference type="AlphaFoldDB" id="Q72RP4"/>
<accession>Q72RP4</accession>
<protein>
    <submittedName>
        <fullName evidence="1">Uncharacterized protein</fullName>
    </submittedName>
</protein>